<evidence type="ECO:0000256" key="1">
    <source>
        <dbReference type="SAM" id="SignalP"/>
    </source>
</evidence>
<dbReference type="AlphaFoldDB" id="A0A285B378"/>
<dbReference type="Pfam" id="PF07027">
    <property type="entry name" value="DUF1318"/>
    <property type="match status" value="1"/>
</dbReference>
<feature type="chain" id="PRO_5012199555" description="YdbL family protein" evidence="1">
    <location>
        <begin position="23"/>
        <end position="108"/>
    </location>
</feature>
<sequence>MMRIRLITTTLALVLFSAQALALTLNEARQQGRVGETLNGYLEPLRQDKETLELVKQINAARSDSYQQLADDNNLPVDQVAKMAGQKLVARAQPGEYVKGLNGKWLKK</sequence>
<evidence type="ECO:0008006" key="4">
    <source>
        <dbReference type="Google" id="ProtNLM"/>
    </source>
</evidence>
<dbReference type="Proteomes" id="UP000220639">
    <property type="component" value="Unassembled WGS sequence"/>
</dbReference>
<dbReference type="PIRSF" id="PIRSF025560">
    <property type="entry name" value="UCP025560"/>
    <property type="match status" value="1"/>
</dbReference>
<evidence type="ECO:0000313" key="3">
    <source>
        <dbReference type="Proteomes" id="UP000220639"/>
    </source>
</evidence>
<gene>
    <name evidence="2" type="primary">ydbL</name>
    <name evidence="2" type="ORF">KOSB73_260060</name>
</gene>
<feature type="signal peptide" evidence="1">
    <location>
        <begin position="1"/>
        <end position="22"/>
    </location>
</feature>
<keyword evidence="1" id="KW-0732">Signal</keyword>
<accession>A0A285B378</accession>
<dbReference type="EMBL" id="FZTC01000019">
    <property type="protein sequence ID" value="SNU35336.1"/>
    <property type="molecule type" value="Genomic_DNA"/>
</dbReference>
<name>A0A285B378_9ENTR</name>
<organism evidence="2 3">
    <name type="scientific">Klebsiella grimontii</name>
    <dbReference type="NCBI Taxonomy" id="2058152"/>
    <lineage>
        <taxon>Bacteria</taxon>
        <taxon>Pseudomonadati</taxon>
        <taxon>Pseudomonadota</taxon>
        <taxon>Gammaproteobacteria</taxon>
        <taxon>Enterobacterales</taxon>
        <taxon>Enterobacteriaceae</taxon>
        <taxon>Klebsiella/Raoultella group</taxon>
        <taxon>Klebsiella</taxon>
    </lineage>
</organism>
<dbReference type="InterPro" id="IPR008309">
    <property type="entry name" value="YdbL"/>
</dbReference>
<proteinExistence type="predicted"/>
<evidence type="ECO:0000313" key="2">
    <source>
        <dbReference type="EMBL" id="SNU35336.1"/>
    </source>
</evidence>
<reference evidence="3" key="1">
    <citation type="submission" date="2017-08" db="EMBL/GenBank/DDBJ databases">
        <authorList>
            <person name="Brisse S."/>
        </authorList>
    </citation>
    <scope>NUCLEOTIDE SEQUENCE [LARGE SCALE GENOMIC DNA]</scope>
    <source>
        <strain evidence="3">06D021</strain>
    </source>
</reference>
<protein>
    <recommendedName>
        <fullName evidence="4">YdbL family protein</fullName>
    </recommendedName>
</protein>